<evidence type="ECO:0000313" key="2">
    <source>
        <dbReference type="EMBL" id="CAD1824876.1"/>
    </source>
</evidence>
<dbReference type="InterPro" id="IPR044252">
    <property type="entry name" value="RPP3"/>
</dbReference>
<accession>A0A6V7P2K7</accession>
<dbReference type="PANTHER" id="PTHR47207:SF2">
    <property type="entry name" value="LARGE RIBOSOMAL SUBUNIT PROTEIN P3Y-RELATED"/>
    <property type="match status" value="1"/>
</dbReference>
<feature type="compositionally biased region" description="Gly residues" evidence="1">
    <location>
        <begin position="133"/>
        <end position="146"/>
    </location>
</feature>
<dbReference type="AlphaFoldDB" id="A0A6V7P2K7"/>
<dbReference type="Pfam" id="PF00428">
    <property type="entry name" value="Ribosomal_60s"/>
    <property type="match status" value="1"/>
</dbReference>
<dbReference type="GO" id="GO:0005840">
    <property type="term" value="C:ribosome"/>
    <property type="evidence" value="ECO:0007669"/>
    <property type="project" value="InterPro"/>
</dbReference>
<protein>
    <recommendedName>
        <fullName evidence="3">60S acidic ribosomal protein P3</fullName>
    </recommendedName>
</protein>
<dbReference type="GO" id="GO:0003735">
    <property type="term" value="F:structural constituent of ribosome"/>
    <property type="evidence" value="ECO:0007669"/>
    <property type="project" value="InterPro"/>
</dbReference>
<proteinExistence type="predicted"/>
<name>A0A6V7P2K7_ANACO</name>
<dbReference type="EMBL" id="LR862144">
    <property type="protein sequence ID" value="CAD1824876.1"/>
    <property type="molecule type" value="Genomic_DNA"/>
</dbReference>
<reference evidence="2" key="1">
    <citation type="submission" date="2020-07" db="EMBL/GenBank/DDBJ databases">
        <authorList>
            <person name="Lin J."/>
        </authorList>
    </citation>
    <scope>NUCLEOTIDE SEQUENCE</scope>
</reference>
<evidence type="ECO:0008006" key="3">
    <source>
        <dbReference type="Google" id="ProtNLM"/>
    </source>
</evidence>
<feature type="region of interest" description="Disordered" evidence="1">
    <location>
        <begin position="133"/>
        <end position="173"/>
    </location>
</feature>
<evidence type="ECO:0000256" key="1">
    <source>
        <dbReference type="SAM" id="MobiDB-lite"/>
    </source>
</evidence>
<sequence>MGVFTFVCRSSGDEWSAKQLSGDLEASASSSYELQRRLVQAAVSADTSGGVQSSFSLVTPSSAVFQKPQLLTFTSTTPRGIWYGDREGAACMRCGAHLDRERYEVLAIAINYLQVIIGGGGGGAFIGAASAGGAAGSAGGGGGGGAAAEAPPAEEKKEEKEESDDDMGFSLFD</sequence>
<dbReference type="PANTHER" id="PTHR47207">
    <property type="entry name" value="60S ACIDIC RIBOSOMAL PROTEIN P3-1-RELATED"/>
    <property type="match status" value="1"/>
</dbReference>
<organism evidence="2">
    <name type="scientific">Ananas comosus var. bracteatus</name>
    <name type="common">red pineapple</name>
    <dbReference type="NCBI Taxonomy" id="296719"/>
    <lineage>
        <taxon>Eukaryota</taxon>
        <taxon>Viridiplantae</taxon>
        <taxon>Streptophyta</taxon>
        <taxon>Embryophyta</taxon>
        <taxon>Tracheophyta</taxon>
        <taxon>Spermatophyta</taxon>
        <taxon>Magnoliopsida</taxon>
        <taxon>Liliopsida</taxon>
        <taxon>Poales</taxon>
        <taxon>Bromeliaceae</taxon>
        <taxon>Bromelioideae</taxon>
        <taxon>Ananas</taxon>
    </lineage>
</organism>
<gene>
    <name evidence="2" type="ORF">CB5_LOCUS8087</name>
</gene>